<comment type="caution">
    <text evidence="2">The sequence shown here is derived from an EMBL/GenBank/DDBJ whole genome shotgun (WGS) entry which is preliminary data.</text>
</comment>
<dbReference type="Proteomes" id="UP001603857">
    <property type="component" value="Unassembled WGS sequence"/>
</dbReference>
<name>A0ABD1MHX4_9FABA</name>
<organism evidence="2 3">
    <name type="scientific">Flemingia macrophylla</name>
    <dbReference type="NCBI Taxonomy" id="520843"/>
    <lineage>
        <taxon>Eukaryota</taxon>
        <taxon>Viridiplantae</taxon>
        <taxon>Streptophyta</taxon>
        <taxon>Embryophyta</taxon>
        <taxon>Tracheophyta</taxon>
        <taxon>Spermatophyta</taxon>
        <taxon>Magnoliopsida</taxon>
        <taxon>eudicotyledons</taxon>
        <taxon>Gunneridae</taxon>
        <taxon>Pentapetalae</taxon>
        <taxon>rosids</taxon>
        <taxon>fabids</taxon>
        <taxon>Fabales</taxon>
        <taxon>Fabaceae</taxon>
        <taxon>Papilionoideae</taxon>
        <taxon>50 kb inversion clade</taxon>
        <taxon>NPAAA clade</taxon>
        <taxon>indigoferoid/millettioid clade</taxon>
        <taxon>Phaseoleae</taxon>
        <taxon>Flemingia</taxon>
    </lineage>
</organism>
<keyword evidence="1" id="KW-0812">Transmembrane</keyword>
<accession>A0ABD1MHX4</accession>
<dbReference type="EMBL" id="JBGMDY010000005">
    <property type="protein sequence ID" value="KAL2335397.1"/>
    <property type="molecule type" value="Genomic_DNA"/>
</dbReference>
<dbReference type="AlphaFoldDB" id="A0ABD1MHX4"/>
<protein>
    <submittedName>
        <fullName evidence="2">Uncharacterized protein</fullName>
    </submittedName>
</protein>
<evidence type="ECO:0000313" key="2">
    <source>
        <dbReference type="EMBL" id="KAL2335397.1"/>
    </source>
</evidence>
<reference evidence="2 3" key="1">
    <citation type="submission" date="2024-08" db="EMBL/GenBank/DDBJ databases">
        <title>Insights into the chromosomal genome structure of Flemingia macrophylla.</title>
        <authorList>
            <person name="Ding Y."/>
            <person name="Zhao Y."/>
            <person name="Bi W."/>
            <person name="Wu M."/>
            <person name="Zhao G."/>
            <person name="Gong Y."/>
            <person name="Li W."/>
            <person name="Zhang P."/>
        </authorList>
    </citation>
    <scope>NUCLEOTIDE SEQUENCE [LARGE SCALE GENOMIC DNA]</scope>
    <source>
        <strain evidence="2">DYQJB</strain>
        <tissue evidence="2">Leaf</tissue>
    </source>
</reference>
<evidence type="ECO:0000256" key="1">
    <source>
        <dbReference type="SAM" id="Phobius"/>
    </source>
</evidence>
<proteinExistence type="predicted"/>
<evidence type="ECO:0000313" key="3">
    <source>
        <dbReference type="Proteomes" id="UP001603857"/>
    </source>
</evidence>
<keyword evidence="3" id="KW-1185">Reference proteome</keyword>
<feature type="transmembrane region" description="Helical" evidence="1">
    <location>
        <begin position="95"/>
        <end position="114"/>
    </location>
</feature>
<feature type="transmembrane region" description="Helical" evidence="1">
    <location>
        <begin position="48"/>
        <end position="75"/>
    </location>
</feature>
<keyword evidence="1" id="KW-0472">Membrane</keyword>
<sequence>METCLHCLLVIAKKFARKTFCDRSRGQTRQLIVFVSERLFATDQGTRLVLVLTVVSMLWMLSTGIHATAYCMSSGENFVQNLLNSITAFYSGNRVQIALVPGSQVGAVSYMVGVRMRLDGRTIK</sequence>
<keyword evidence="1" id="KW-1133">Transmembrane helix</keyword>
<gene>
    <name evidence="2" type="ORF">Fmac_016610</name>
</gene>